<keyword evidence="2" id="KW-1185">Reference proteome</keyword>
<dbReference type="AlphaFoldDB" id="A0A2C8Y691"/>
<dbReference type="RefSeq" id="WP_097059287.1">
    <property type="nucleotide sequence ID" value="NZ_BMLC01000002.1"/>
</dbReference>
<dbReference type="EMBL" id="OCST01000001">
    <property type="protein sequence ID" value="SOE45677.1"/>
    <property type="molecule type" value="Genomic_DNA"/>
</dbReference>
<dbReference type="OrthoDB" id="5123691at2"/>
<dbReference type="Proteomes" id="UP000219440">
    <property type="component" value="Unassembled WGS sequence"/>
</dbReference>
<dbReference type="GO" id="GO:0004658">
    <property type="term" value="F:propionyl-CoA carboxylase activity"/>
    <property type="evidence" value="ECO:0007669"/>
    <property type="project" value="InterPro"/>
</dbReference>
<evidence type="ECO:0000313" key="1">
    <source>
        <dbReference type="EMBL" id="SOE45677.1"/>
    </source>
</evidence>
<evidence type="ECO:0000313" key="2">
    <source>
        <dbReference type="Proteomes" id="UP000219440"/>
    </source>
</evidence>
<organism evidence="1 2">
    <name type="scientific">Salinibacterium xinjiangense</name>
    <dbReference type="NCBI Taxonomy" id="386302"/>
    <lineage>
        <taxon>Bacteria</taxon>
        <taxon>Bacillati</taxon>
        <taxon>Actinomycetota</taxon>
        <taxon>Actinomycetes</taxon>
        <taxon>Micrococcales</taxon>
        <taxon>Microbacteriaceae</taxon>
        <taxon>Salinibacterium</taxon>
    </lineage>
</organism>
<accession>A0A2C8Y691</accession>
<reference evidence="1 2" key="1">
    <citation type="submission" date="2017-09" db="EMBL/GenBank/DDBJ databases">
        <authorList>
            <person name="Ehlers B."/>
            <person name="Leendertz F.H."/>
        </authorList>
    </citation>
    <scope>NUCLEOTIDE SEQUENCE [LARGE SCALE GENOMIC DNA]</scope>
    <source>
        <strain evidence="1 2">CGMCC 1.05381</strain>
    </source>
</reference>
<gene>
    <name evidence="1" type="ORF">SAMN06296378_0075</name>
</gene>
<dbReference type="GO" id="GO:0003989">
    <property type="term" value="F:acetyl-CoA carboxylase activity"/>
    <property type="evidence" value="ECO:0007669"/>
    <property type="project" value="InterPro"/>
</dbReference>
<dbReference type="InterPro" id="IPR032716">
    <property type="entry name" value="ACC_epsilon"/>
</dbReference>
<name>A0A2C8Y691_9MICO</name>
<proteinExistence type="predicted"/>
<dbReference type="Pfam" id="PF13822">
    <property type="entry name" value="ACC_epsilon"/>
    <property type="match status" value="1"/>
</dbReference>
<sequence length="77" mass="7990">MIPAEPDTSALELRIISKGVSVEEIAAVTAVITASLDELASTMATDAAAPASAWQRSQRSVRSTLVSGAGNWRNFSG</sequence>
<protein>
    <submittedName>
        <fullName evidence="1">Acyl-CoA carboxylase epsilon subunit</fullName>
    </submittedName>
</protein>